<proteinExistence type="predicted"/>
<dbReference type="Gene3D" id="1.10.238.10">
    <property type="entry name" value="EF-hand"/>
    <property type="match status" value="1"/>
</dbReference>
<accession>A0A502CKB6</accession>
<reference evidence="3 4" key="1">
    <citation type="journal article" date="2019" name="Environ. Microbiol.">
        <title>Species interactions and distinct microbial communities in high Arctic permafrost affected cryosols are associated with the CH4 and CO2 gas fluxes.</title>
        <authorList>
            <person name="Altshuler I."/>
            <person name="Hamel J."/>
            <person name="Turney S."/>
            <person name="Magnuson E."/>
            <person name="Levesque R."/>
            <person name="Greer C."/>
            <person name="Whyte L.G."/>
        </authorList>
    </citation>
    <scope>NUCLEOTIDE SEQUENCE [LARGE SCALE GENOMIC DNA]</scope>
    <source>
        <strain evidence="3 4">S5.1</strain>
    </source>
</reference>
<dbReference type="GO" id="GO:0005509">
    <property type="term" value="F:calcium ion binding"/>
    <property type="evidence" value="ECO:0007669"/>
    <property type="project" value="InterPro"/>
</dbReference>
<dbReference type="EMBL" id="RCZK01000003">
    <property type="protein sequence ID" value="TPG13667.1"/>
    <property type="molecule type" value="Genomic_DNA"/>
</dbReference>
<dbReference type="InterPro" id="IPR011992">
    <property type="entry name" value="EF-hand-dom_pair"/>
</dbReference>
<feature type="chain" id="PRO_5021239996" evidence="1">
    <location>
        <begin position="32"/>
        <end position="139"/>
    </location>
</feature>
<sequence length="139" mass="15151">MGAFMRPSMTSMLCKLLTLLALSGLAVSALAQETETSAAAKFKREFALTDANKDGVWSRSEVNARIARMRVGKGKADQAQVKKLADLWFTTADINDDGKVTEPEAETLLKTMFHRYDANRDGKIGGGERAAAKADLNKR</sequence>
<evidence type="ECO:0000256" key="1">
    <source>
        <dbReference type="SAM" id="SignalP"/>
    </source>
</evidence>
<dbReference type="SUPFAM" id="SSF47473">
    <property type="entry name" value="EF-hand"/>
    <property type="match status" value="1"/>
</dbReference>
<name>A0A502CKB6_9SPHN</name>
<evidence type="ECO:0000313" key="3">
    <source>
        <dbReference type="EMBL" id="TPG13667.1"/>
    </source>
</evidence>
<feature type="signal peptide" evidence="1">
    <location>
        <begin position="1"/>
        <end position="31"/>
    </location>
</feature>
<comment type="caution">
    <text evidence="3">The sequence shown here is derived from an EMBL/GenBank/DDBJ whole genome shotgun (WGS) entry which is preliminary data.</text>
</comment>
<keyword evidence="4" id="KW-1185">Reference proteome</keyword>
<organism evidence="3 4">
    <name type="scientific">Sphingomonas oligophenolica</name>
    <dbReference type="NCBI Taxonomy" id="301154"/>
    <lineage>
        <taxon>Bacteria</taxon>
        <taxon>Pseudomonadati</taxon>
        <taxon>Pseudomonadota</taxon>
        <taxon>Alphaproteobacteria</taxon>
        <taxon>Sphingomonadales</taxon>
        <taxon>Sphingomonadaceae</taxon>
        <taxon>Sphingomonas</taxon>
    </lineage>
</organism>
<evidence type="ECO:0000259" key="2">
    <source>
        <dbReference type="PROSITE" id="PS50222"/>
    </source>
</evidence>
<keyword evidence="1" id="KW-0732">Signal</keyword>
<dbReference type="Proteomes" id="UP000318413">
    <property type="component" value="Unassembled WGS sequence"/>
</dbReference>
<dbReference type="Pfam" id="PF13202">
    <property type="entry name" value="EF-hand_5"/>
    <property type="match status" value="2"/>
</dbReference>
<dbReference type="AlphaFoldDB" id="A0A502CKB6"/>
<protein>
    <submittedName>
        <fullName evidence="3">EF-hand domain-containing protein</fullName>
    </submittedName>
</protein>
<dbReference type="InterPro" id="IPR002048">
    <property type="entry name" value="EF_hand_dom"/>
</dbReference>
<gene>
    <name evidence="3" type="ORF">EAH84_05685</name>
</gene>
<feature type="domain" description="EF-hand" evidence="2">
    <location>
        <begin position="104"/>
        <end position="139"/>
    </location>
</feature>
<evidence type="ECO:0000313" key="4">
    <source>
        <dbReference type="Proteomes" id="UP000318413"/>
    </source>
</evidence>
<dbReference type="PROSITE" id="PS50222">
    <property type="entry name" value="EF_HAND_2"/>
    <property type="match status" value="1"/>
</dbReference>